<dbReference type="EMBL" id="GIFC01003354">
    <property type="protein sequence ID" value="MXU85437.1"/>
    <property type="molecule type" value="Transcribed_RNA"/>
</dbReference>
<name>A0A6B0U8H0_IXORI</name>
<evidence type="ECO:0000313" key="2">
    <source>
        <dbReference type="EMBL" id="MXU85437.1"/>
    </source>
</evidence>
<feature type="signal peptide" evidence="1">
    <location>
        <begin position="1"/>
        <end position="26"/>
    </location>
</feature>
<reference evidence="2" key="1">
    <citation type="submission" date="2019-12" db="EMBL/GenBank/DDBJ databases">
        <title>An insight into the sialome of adult female Ixodes ricinus ticks feeding for 6 days.</title>
        <authorList>
            <person name="Perner J."/>
            <person name="Ribeiro J.M.C."/>
        </authorList>
    </citation>
    <scope>NUCLEOTIDE SEQUENCE</scope>
    <source>
        <strain evidence="2">Semi-engorged</strain>
        <tissue evidence="2">Salivary glands</tissue>
    </source>
</reference>
<evidence type="ECO:0000256" key="1">
    <source>
        <dbReference type="SAM" id="SignalP"/>
    </source>
</evidence>
<sequence length="86" mass="9408">MCRQCSYTTSPFVALVVVLAPSAFQALPPLFSFFDFPLSRGADWRFGRTPEASCWCSLDTSTDGGTFCWRFFTSSTDGSTRLGGAD</sequence>
<protein>
    <submittedName>
        <fullName evidence="2">Putative secreted protein</fullName>
    </submittedName>
</protein>
<feature type="chain" id="PRO_5025635563" evidence="1">
    <location>
        <begin position="27"/>
        <end position="86"/>
    </location>
</feature>
<accession>A0A6B0U8H0</accession>
<keyword evidence="1" id="KW-0732">Signal</keyword>
<proteinExistence type="predicted"/>
<organism evidence="2">
    <name type="scientific">Ixodes ricinus</name>
    <name type="common">Common tick</name>
    <name type="synonym">Acarus ricinus</name>
    <dbReference type="NCBI Taxonomy" id="34613"/>
    <lineage>
        <taxon>Eukaryota</taxon>
        <taxon>Metazoa</taxon>
        <taxon>Ecdysozoa</taxon>
        <taxon>Arthropoda</taxon>
        <taxon>Chelicerata</taxon>
        <taxon>Arachnida</taxon>
        <taxon>Acari</taxon>
        <taxon>Parasitiformes</taxon>
        <taxon>Ixodida</taxon>
        <taxon>Ixodoidea</taxon>
        <taxon>Ixodidae</taxon>
        <taxon>Ixodinae</taxon>
        <taxon>Ixodes</taxon>
    </lineage>
</organism>
<dbReference type="AlphaFoldDB" id="A0A6B0U8H0"/>